<reference evidence="1" key="1">
    <citation type="submission" date="2023-10" db="EMBL/GenBank/DDBJ databases">
        <authorList>
            <person name="Chen Y."/>
            <person name="Shah S."/>
            <person name="Dougan E. K."/>
            <person name="Thang M."/>
            <person name="Chan C."/>
        </authorList>
    </citation>
    <scope>NUCLEOTIDE SEQUENCE [LARGE SCALE GENOMIC DNA]</scope>
</reference>
<organism evidence="1 2">
    <name type="scientific">Prorocentrum cordatum</name>
    <dbReference type="NCBI Taxonomy" id="2364126"/>
    <lineage>
        <taxon>Eukaryota</taxon>
        <taxon>Sar</taxon>
        <taxon>Alveolata</taxon>
        <taxon>Dinophyceae</taxon>
        <taxon>Prorocentrales</taxon>
        <taxon>Prorocentraceae</taxon>
        <taxon>Prorocentrum</taxon>
    </lineage>
</organism>
<keyword evidence="2" id="KW-1185">Reference proteome</keyword>
<dbReference type="Proteomes" id="UP001189429">
    <property type="component" value="Unassembled WGS sequence"/>
</dbReference>
<protein>
    <submittedName>
        <fullName evidence="1">Uncharacterized protein</fullName>
    </submittedName>
</protein>
<evidence type="ECO:0000313" key="1">
    <source>
        <dbReference type="EMBL" id="CAK0851853.1"/>
    </source>
</evidence>
<comment type="caution">
    <text evidence="1">The sequence shown here is derived from an EMBL/GenBank/DDBJ whole genome shotgun (WGS) entry which is preliminary data.</text>
</comment>
<name>A0ABN9U0W0_9DINO</name>
<dbReference type="EMBL" id="CAUYUJ010015276">
    <property type="protein sequence ID" value="CAK0851853.1"/>
    <property type="molecule type" value="Genomic_DNA"/>
</dbReference>
<accession>A0ABN9U0W0</accession>
<evidence type="ECO:0000313" key="2">
    <source>
        <dbReference type="Proteomes" id="UP001189429"/>
    </source>
</evidence>
<proteinExistence type="predicted"/>
<gene>
    <name evidence="1" type="ORF">PCOR1329_LOCUS43881</name>
</gene>
<sequence length="110" mass="13374">MLPSSDVRCPLVACSWSDELLKNRRVRVRQFFGFHPRYLRFTRECERYMRNLGRQDWAAIQAERKDKFLTATSSDTRGKWNTKLLNWKPFFRTVAQRPVGRHRKRWGDRE</sequence>